<dbReference type="PRINTS" id="PR00413">
    <property type="entry name" value="HADHALOGNASE"/>
</dbReference>
<dbReference type="PANTHER" id="PTHR42896">
    <property type="entry name" value="XYLULOSE-1,5-BISPHOSPHATE (XUBP) PHOSPHATASE"/>
    <property type="match status" value="1"/>
</dbReference>
<dbReference type="EMBL" id="BAAAHP010000130">
    <property type="protein sequence ID" value="GAA0946552.1"/>
    <property type="molecule type" value="Genomic_DNA"/>
</dbReference>
<dbReference type="SFLD" id="SFLDS00003">
    <property type="entry name" value="Haloacid_Dehalogenase"/>
    <property type="match status" value="1"/>
</dbReference>
<dbReference type="InterPro" id="IPR006439">
    <property type="entry name" value="HAD-SF_hydro_IA"/>
</dbReference>
<dbReference type="SFLD" id="SFLDG01129">
    <property type="entry name" value="C1.5:_HAD__Beta-PGM__Phosphata"/>
    <property type="match status" value="1"/>
</dbReference>
<dbReference type="Gene3D" id="1.10.150.240">
    <property type="entry name" value="Putative phosphatase, domain 2"/>
    <property type="match status" value="1"/>
</dbReference>
<dbReference type="InterPro" id="IPR023214">
    <property type="entry name" value="HAD_sf"/>
</dbReference>
<dbReference type="InterPro" id="IPR044999">
    <property type="entry name" value="CbbY-like"/>
</dbReference>
<dbReference type="InterPro" id="IPR023198">
    <property type="entry name" value="PGP-like_dom2"/>
</dbReference>
<dbReference type="Gene3D" id="3.40.50.1000">
    <property type="entry name" value="HAD superfamily/HAD-like"/>
    <property type="match status" value="1"/>
</dbReference>
<dbReference type="PANTHER" id="PTHR42896:SF2">
    <property type="entry name" value="CBBY-LIKE PROTEIN"/>
    <property type="match status" value="1"/>
</dbReference>
<dbReference type="RefSeq" id="WP_343943496.1">
    <property type="nucleotide sequence ID" value="NZ_BAAAHP010000130.1"/>
</dbReference>
<comment type="caution">
    <text evidence="1">The sequence shown here is derived from an EMBL/GenBank/DDBJ whole genome shotgun (WGS) entry which is preliminary data.</text>
</comment>
<protein>
    <submittedName>
        <fullName evidence="1">HAD family hydrolase</fullName>
    </submittedName>
</protein>
<evidence type="ECO:0000313" key="2">
    <source>
        <dbReference type="Proteomes" id="UP001499967"/>
    </source>
</evidence>
<dbReference type="NCBIfam" id="TIGR01509">
    <property type="entry name" value="HAD-SF-IA-v3"/>
    <property type="match status" value="1"/>
</dbReference>
<reference evidence="2" key="1">
    <citation type="journal article" date="2019" name="Int. J. Syst. Evol. Microbiol.">
        <title>The Global Catalogue of Microorganisms (GCM) 10K type strain sequencing project: providing services to taxonomists for standard genome sequencing and annotation.</title>
        <authorList>
            <consortium name="The Broad Institute Genomics Platform"/>
            <consortium name="The Broad Institute Genome Sequencing Center for Infectious Disease"/>
            <person name="Wu L."/>
            <person name="Ma J."/>
        </authorList>
    </citation>
    <scope>NUCLEOTIDE SEQUENCE [LARGE SCALE GENOMIC DNA]</scope>
    <source>
        <strain evidence="2">JCM 11117</strain>
    </source>
</reference>
<sequence>MAPHLRAVIFDVDGTLADTERDGHRPAFNAAFAEHGLDVEWGAAEYGRLLTITGGARRIAADLRERGVAGDEADELAARVHRTKTALFTSLVTSGAIVARPGLPELVADLAAGGVRLAVATTGRRTWVEPLVDRLLAPHPVEVIVTGDDVADLKPDPEVYLRALAALGLEARDALAVEDSAVGLRAATAAGLATVVVTNGYTADQDFTGAAAVLPGFDGPEPLRAQRCRALHRRWWTAGTATSGERGGTA</sequence>
<keyword evidence="1" id="KW-0378">Hydrolase</keyword>
<proteinExistence type="predicted"/>
<accession>A0ABP4BB28</accession>
<dbReference type="GO" id="GO:0016787">
    <property type="term" value="F:hydrolase activity"/>
    <property type="evidence" value="ECO:0007669"/>
    <property type="project" value="UniProtKB-KW"/>
</dbReference>
<dbReference type="Proteomes" id="UP001499967">
    <property type="component" value="Unassembled WGS sequence"/>
</dbReference>
<dbReference type="SUPFAM" id="SSF56784">
    <property type="entry name" value="HAD-like"/>
    <property type="match status" value="1"/>
</dbReference>
<organism evidence="1 2">
    <name type="scientific">Pseudonocardia zijingensis</name>
    <dbReference type="NCBI Taxonomy" id="153376"/>
    <lineage>
        <taxon>Bacteria</taxon>
        <taxon>Bacillati</taxon>
        <taxon>Actinomycetota</taxon>
        <taxon>Actinomycetes</taxon>
        <taxon>Pseudonocardiales</taxon>
        <taxon>Pseudonocardiaceae</taxon>
        <taxon>Pseudonocardia</taxon>
    </lineage>
</organism>
<evidence type="ECO:0000313" key="1">
    <source>
        <dbReference type="EMBL" id="GAA0946552.1"/>
    </source>
</evidence>
<keyword evidence="2" id="KW-1185">Reference proteome</keyword>
<name>A0ABP4BB28_9PSEU</name>
<dbReference type="Pfam" id="PF00702">
    <property type="entry name" value="Hydrolase"/>
    <property type="match status" value="1"/>
</dbReference>
<gene>
    <name evidence="1" type="ORF">GCM10009559_45130</name>
</gene>
<dbReference type="InterPro" id="IPR036412">
    <property type="entry name" value="HAD-like_sf"/>
</dbReference>